<accession>A0A6L6G8I9</accession>
<evidence type="ECO:0000313" key="1">
    <source>
        <dbReference type="EMBL" id="MTD01775.1"/>
    </source>
</evidence>
<dbReference type="AlphaFoldDB" id="A0A6L6G8I9"/>
<proteinExistence type="predicted"/>
<organism evidence="1 2">
    <name type="scientific">Streptococcus uberis</name>
    <dbReference type="NCBI Taxonomy" id="1349"/>
    <lineage>
        <taxon>Bacteria</taxon>
        <taxon>Bacillati</taxon>
        <taxon>Bacillota</taxon>
        <taxon>Bacilli</taxon>
        <taxon>Lactobacillales</taxon>
        <taxon>Streptococcaceae</taxon>
        <taxon>Streptococcus</taxon>
    </lineage>
</organism>
<dbReference type="InterPro" id="IPR038750">
    <property type="entry name" value="YczE/YyaS-like"/>
</dbReference>
<name>A0A6L6G8I9_STRUB</name>
<gene>
    <name evidence="1" type="ORF">GKS16_05750</name>
</gene>
<dbReference type="RefSeq" id="WP_012658044.1">
    <property type="nucleotide sequence ID" value="NZ_BAABQD010000003.1"/>
</dbReference>
<dbReference type="Proteomes" id="UP000483839">
    <property type="component" value="Unassembled WGS sequence"/>
</dbReference>
<dbReference type="PANTHER" id="PTHR40078:SF1">
    <property type="entry name" value="INTEGRAL MEMBRANE PROTEIN"/>
    <property type="match status" value="1"/>
</dbReference>
<reference evidence="1 2" key="1">
    <citation type="submission" date="2019-11" db="EMBL/GenBank/DDBJ databases">
        <title>Streptococcus uberis isolated from clinical mastitis cases on a southeastern Queensland dairy.</title>
        <authorList>
            <person name="Workentine M.L."/>
            <person name="Price R."/>
            <person name="Olchowy T."/>
        </authorList>
    </citation>
    <scope>NUCLEOTIDE SEQUENCE [LARGE SCALE GENOMIC DNA]</scope>
    <source>
        <strain evidence="1 2">OLC4459-A17</strain>
    </source>
</reference>
<protein>
    <submittedName>
        <fullName evidence="1">YitT family protein</fullName>
    </submittedName>
</protein>
<evidence type="ECO:0000313" key="2">
    <source>
        <dbReference type="Proteomes" id="UP000483839"/>
    </source>
</evidence>
<dbReference type="PANTHER" id="PTHR40078">
    <property type="entry name" value="INTEGRAL MEMBRANE PROTEIN-RELATED"/>
    <property type="match status" value="1"/>
</dbReference>
<dbReference type="Pfam" id="PF19700">
    <property type="entry name" value="DUF6198"/>
    <property type="match status" value="1"/>
</dbReference>
<comment type="caution">
    <text evidence="1">The sequence shown here is derived from an EMBL/GenBank/DDBJ whole genome shotgun (WGS) entry which is preliminary data.</text>
</comment>
<dbReference type="EMBL" id="WLXI01000040">
    <property type="protein sequence ID" value="MTD01775.1"/>
    <property type="molecule type" value="Genomic_DNA"/>
</dbReference>
<sequence>MASFIPMTPWTGKHLWSLEPVSLLVLVLGLILFGLGESFLVLANFGSAPWTILSLGLSQTTGMPLGWMTLLISSLIMLLWIPLHIKPGLGTVLNILIIAFVIGEVVSHVQPPQSLLLRIILLMSGVLLVGIASALYLTSHKGAGPRDGLLVGLCLLTGWRVAIVRTLLEGTVSLIGWFFGGPLGIGTLCFAFGVGWAMQLSLWVLSKFYKALNVGN</sequence>
<dbReference type="OMA" id="WIPIRQR"/>